<dbReference type="PANTHER" id="PTHR10169:SF38">
    <property type="entry name" value="DNA TOPOISOMERASE 2"/>
    <property type="match status" value="1"/>
</dbReference>
<keyword evidence="10" id="KW-0460">Magnesium</keyword>
<dbReference type="SUPFAM" id="SSF56719">
    <property type="entry name" value="Type II DNA topoisomerase"/>
    <property type="match status" value="1"/>
</dbReference>
<dbReference type="PRINTS" id="PR01158">
    <property type="entry name" value="TOPISMRASEII"/>
</dbReference>
<dbReference type="FunFam" id="1.10.268.10:FF:000002">
    <property type="entry name" value="DNA topoisomerase 2"/>
    <property type="match status" value="1"/>
</dbReference>
<dbReference type="InterPro" id="IPR020568">
    <property type="entry name" value="Ribosomal_Su5_D2-typ_SF"/>
</dbReference>
<reference evidence="20 21" key="1">
    <citation type="submission" date="2019-01" db="EMBL/GenBank/DDBJ databases">
        <title>A draft genome assembly of the solar-powered sea slug Elysia chlorotica.</title>
        <authorList>
            <person name="Cai H."/>
            <person name="Li Q."/>
            <person name="Fang X."/>
            <person name="Li J."/>
            <person name="Curtis N.E."/>
            <person name="Altenburger A."/>
            <person name="Shibata T."/>
            <person name="Feng M."/>
            <person name="Maeda T."/>
            <person name="Schwartz J.A."/>
            <person name="Shigenobu S."/>
            <person name="Lundholm N."/>
            <person name="Nishiyama T."/>
            <person name="Yang H."/>
            <person name="Hasebe M."/>
            <person name="Li S."/>
            <person name="Pierce S.K."/>
            <person name="Wang J."/>
        </authorList>
    </citation>
    <scope>NUCLEOTIDE SEQUENCE [LARGE SCALE GENOMIC DNA]</scope>
    <source>
        <strain evidence="20">EC2010</strain>
        <tissue evidence="20">Whole organism of an adult</tissue>
    </source>
</reference>
<evidence type="ECO:0000256" key="17">
    <source>
        <dbReference type="SAM" id="MobiDB-lite"/>
    </source>
</evidence>
<evidence type="ECO:0000256" key="1">
    <source>
        <dbReference type="ARBA" id="ARBA00000185"/>
    </source>
</evidence>
<dbReference type="STRING" id="188477.A0A433UBF1"/>
<dbReference type="Gene3D" id="1.10.268.10">
    <property type="entry name" value="Topoisomerase, domain 3"/>
    <property type="match status" value="1"/>
</dbReference>
<comment type="function">
    <text evidence="16">Control of topological states of DNA by transient breakage and subsequent rejoining of DNA strands. Topoisomerase II makes double-strand breaks.</text>
</comment>
<dbReference type="FunFam" id="3.40.50.670:FF:000001">
    <property type="entry name" value="DNA topoisomerase 2"/>
    <property type="match status" value="2"/>
</dbReference>
<feature type="compositionally biased region" description="Basic residues" evidence="17">
    <location>
        <begin position="1493"/>
        <end position="1509"/>
    </location>
</feature>
<evidence type="ECO:0000256" key="12">
    <source>
        <dbReference type="ARBA" id="ARBA00023125"/>
    </source>
</evidence>
<dbReference type="GO" id="GO:0003677">
    <property type="term" value="F:DNA binding"/>
    <property type="evidence" value="ECO:0007669"/>
    <property type="project" value="UniProtKB-UniRule"/>
</dbReference>
<dbReference type="FunFam" id="3.30.230.10:FF:000008">
    <property type="entry name" value="DNA topoisomerase 2"/>
    <property type="match status" value="1"/>
</dbReference>
<dbReference type="GO" id="GO:0003918">
    <property type="term" value="F:DNA topoisomerase type II (double strand cut, ATP-hydrolyzing) activity"/>
    <property type="evidence" value="ECO:0007669"/>
    <property type="project" value="UniProtKB-UniRule"/>
</dbReference>
<feature type="domain" description="Toprim" evidence="18">
    <location>
        <begin position="519"/>
        <end position="636"/>
    </location>
</feature>
<keyword evidence="13 15" id="KW-0413">Isomerase</keyword>
<feature type="compositionally biased region" description="Basic residues" evidence="17">
    <location>
        <begin position="1371"/>
        <end position="1380"/>
    </location>
</feature>
<evidence type="ECO:0000259" key="19">
    <source>
        <dbReference type="PROSITE" id="PS52040"/>
    </source>
</evidence>
<dbReference type="SUPFAM" id="SSF55874">
    <property type="entry name" value="ATPase domain of HSP90 chaperone/DNA topoisomerase II/histidine kinase"/>
    <property type="match status" value="1"/>
</dbReference>
<feature type="compositionally biased region" description="Low complexity" evidence="17">
    <location>
        <begin position="49"/>
        <end position="62"/>
    </location>
</feature>
<dbReference type="GO" id="GO:0006265">
    <property type="term" value="P:DNA topological change"/>
    <property type="evidence" value="ECO:0007669"/>
    <property type="project" value="UniProtKB-UniRule"/>
</dbReference>
<dbReference type="Proteomes" id="UP000271974">
    <property type="component" value="Unassembled WGS sequence"/>
</dbReference>
<protein>
    <recommendedName>
        <fullName evidence="16">DNA topoisomerase 2</fullName>
        <ecNumber evidence="16">5.6.2.2</ecNumber>
    </recommendedName>
</protein>
<feature type="compositionally biased region" description="Low complexity" evidence="17">
    <location>
        <begin position="1336"/>
        <end position="1347"/>
    </location>
</feature>
<feature type="active site" description="O-(5'-phospho-DNA)-tyrosine intermediate" evidence="15">
    <location>
        <position position="870"/>
    </location>
</feature>
<dbReference type="Gene3D" id="3.30.1360.40">
    <property type="match status" value="1"/>
</dbReference>
<dbReference type="InterPro" id="IPR003594">
    <property type="entry name" value="HATPase_dom"/>
</dbReference>
<keyword evidence="14" id="KW-0539">Nucleus</keyword>
<feature type="domain" description="Topo IIA-type catalytic" evidence="19">
    <location>
        <begin position="779"/>
        <end position="1231"/>
    </location>
</feature>
<comment type="cofactor">
    <cofactor evidence="4">
        <name>Mg(2+)</name>
        <dbReference type="ChEBI" id="CHEBI:18420"/>
    </cofactor>
</comment>
<evidence type="ECO:0000256" key="13">
    <source>
        <dbReference type="ARBA" id="ARBA00023235"/>
    </source>
</evidence>
<evidence type="ECO:0000256" key="14">
    <source>
        <dbReference type="ARBA" id="ARBA00023242"/>
    </source>
</evidence>
<evidence type="ECO:0000256" key="3">
    <source>
        <dbReference type="ARBA" id="ARBA00001936"/>
    </source>
</evidence>
<feature type="region of interest" description="Disordered" evidence="17">
    <location>
        <begin position="1259"/>
        <end position="1283"/>
    </location>
</feature>
<feature type="compositionally biased region" description="Basic residues" evidence="17">
    <location>
        <begin position="1626"/>
        <end position="1640"/>
    </location>
</feature>
<evidence type="ECO:0000256" key="2">
    <source>
        <dbReference type="ARBA" id="ARBA00001913"/>
    </source>
</evidence>
<dbReference type="InterPro" id="IPR031660">
    <property type="entry name" value="TOPRIM_C"/>
</dbReference>
<dbReference type="GO" id="GO:0046872">
    <property type="term" value="F:metal ion binding"/>
    <property type="evidence" value="ECO:0007669"/>
    <property type="project" value="UniProtKB-KW"/>
</dbReference>
<keyword evidence="7" id="KW-0479">Metal-binding</keyword>
<comment type="catalytic activity">
    <reaction evidence="1 15 16">
        <text>ATP-dependent breakage, passage and rejoining of double-stranded DNA.</text>
        <dbReference type="EC" id="5.6.2.2"/>
    </reaction>
</comment>
<dbReference type="Gene3D" id="3.30.565.10">
    <property type="entry name" value="Histidine kinase-like ATPase, C-terminal domain"/>
    <property type="match status" value="1"/>
</dbReference>
<keyword evidence="11 15" id="KW-0799">Topoisomerase</keyword>
<feature type="region of interest" description="Disordered" evidence="17">
    <location>
        <begin position="1306"/>
        <end position="1684"/>
    </location>
</feature>
<organism evidence="20 21">
    <name type="scientific">Elysia chlorotica</name>
    <name type="common">Eastern emerald elysia</name>
    <name type="synonym">Sea slug</name>
    <dbReference type="NCBI Taxonomy" id="188477"/>
    <lineage>
        <taxon>Eukaryota</taxon>
        <taxon>Metazoa</taxon>
        <taxon>Spiralia</taxon>
        <taxon>Lophotrochozoa</taxon>
        <taxon>Mollusca</taxon>
        <taxon>Gastropoda</taxon>
        <taxon>Heterobranchia</taxon>
        <taxon>Euthyneura</taxon>
        <taxon>Panpulmonata</taxon>
        <taxon>Sacoglossa</taxon>
        <taxon>Placobranchoidea</taxon>
        <taxon>Plakobranchidae</taxon>
        <taxon>Elysia</taxon>
    </lineage>
</organism>
<dbReference type="Gene3D" id="3.40.50.670">
    <property type="match status" value="1"/>
</dbReference>
<dbReference type="InterPro" id="IPR036890">
    <property type="entry name" value="HATPase_C_sf"/>
</dbReference>
<dbReference type="InterPro" id="IPR034157">
    <property type="entry name" value="TOPRIM_TopoII"/>
</dbReference>
<dbReference type="InterPro" id="IPR001154">
    <property type="entry name" value="TopoII_euk"/>
</dbReference>
<dbReference type="InterPro" id="IPR002205">
    <property type="entry name" value="Topo_IIA_dom_A"/>
</dbReference>
<dbReference type="EMBL" id="RQTK01000017">
    <property type="protein sequence ID" value="RUS91161.1"/>
    <property type="molecule type" value="Genomic_DNA"/>
</dbReference>
<dbReference type="CDD" id="cd03481">
    <property type="entry name" value="TopoIIA_Trans_ScTopoIIA"/>
    <property type="match status" value="1"/>
</dbReference>
<dbReference type="Pfam" id="PF16898">
    <property type="entry name" value="TOPRIM_C"/>
    <property type="match status" value="1"/>
</dbReference>
<dbReference type="PANTHER" id="PTHR10169">
    <property type="entry name" value="DNA TOPOISOMERASE/GYRASE"/>
    <property type="match status" value="1"/>
</dbReference>
<comment type="similarity">
    <text evidence="6 16">Belongs to the type II topoisomerase family.</text>
</comment>
<keyword evidence="12 15" id="KW-0238">DNA-binding</keyword>
<dbReference type="GO" id="GO:0000712">
    <property type="term" value="P:resolution of meiotic recombination intermediates"/>
    <property type="evidence" value="ECO:0007669"/>
    <property type="project" value="TreeGrafter"/>
</dbReference>
<dbReference type="InterPro" id="IPR013506">
    <property type="entry name" value="Topo_IIA_bsu_dom2"/>
</dbReference>
<comment type="cofactor">
    <cofactor evidence="2">
        <name>Ca(2+)</name>
        <dbReference type="ChEBI" id="CHEBI:29108"/>
    </cofactor>
</comment>
<dbReference type="CDD" id="cd03365">
    <property type="entry name" value="TOPRIM_TopoIIA"/>
    <property type="match status" value="1"/>
</dbReference>
<dbReference type="InterPro" id="IPR050634">
    <property type="entry name" value="DNA_Topoisomerase_II"/>
</dbReference>
<dbReference type="FunFam" id="3.30.1490.30:FF:000001">
    <property type="entry name" value="DNA topoisomerase 2"/>
    <property type="match status" value="1"/>
</dbReference>
<dbReference type="Gene3D" id="3.90.199.10">
    <property type="entry name" value="Topoisomerase II, domain 5"/>
    <property type="match status" value="1"/>
</dbReference>
<feature type="compositionally biased region" description="Polar residues" evidence="17">
    <location>
        <begin position="1382"/>
        <end position="1393"/>
    </location>
</feature>
<name>A0A433UBF1_ELYCH</name>
<dbReference type="SUPFAM" id="SSF54211">
    <property type="entry name" value="Ribosomal protein S5 domain 2-like"/>
    <property type="match status" value="1"/>
</dbReference>
<dbReference type="OrthoDB" id="276498at2759"/>
<comment type="subcellular location">
    <subcellularLocation>
        <location evidence="5">Nucleus</location>
    </subcellularLocation>
</comment>
<comment type="caution">
    <text evidence="20">The sequence shown here is derived from an EMBL/GenBank/DDBJ whole genome shotgun (WGS) entry which is preliminary data.</text>
</comment>
<dbReference type="PRINTS" id="PR00418">
    <property type="entry name" value="TPI2FAMILY"/>
</dbReference>
<evidence type="ECO:0000313" key="21">
    <source>
        <dbReference type="Proteomes" id="UP000271974"/>
    </source>
</evidence>
<dbReference type="GO" id="GO:0000819">
    <property type="term" value="P:sister chromatid segregation"/>
    <property type="evidence" value="ECO:0007669"/>
    <property type="project" value="TreeGrafter"/>
</dbReference>
<dbReference type="Gene3D" id="3.30.230.10">
    <property type="match status" value="1"/>
</dbReference>
<dbReference type="FunFam" id="3.90.199.10:FF:000002">
    <property type="entry name" value="DNA topoisomerase 2"/>
    <property type="match status" value="1"/>
</dbReference>
<sequence>MKTIFTNSRLLTIHTKSFIQNIRNMASGTSEVKWKTLFDNMQAKTEAALAKKSKSSKSAAPAPGDDGDNFDMPMEMMAGGGGGGGGGNKRLSVERIYQKKTQLEHILLRPDTYIGSVESVTQPMWVMDTEANQMVQRDITFVPGLYKIFDEIMVNAADNKQRDAKMDCLKIEIDPEQNKIKIWNNGKGIPVVEHKAEKMYVPTMIFGHLLTSSNYDDSEKKVTGGRNGYGAKLCNIFSKKFIVETSAKEYKKAFKQTWTDNMGKTKEPTITDAKESDFTSVTFYPDLEKFKMEKLDDDVVALFTRRAYDVAASCKGVKVFLNGKRLPIKGFKDYIDLYLKDKTDETGAPIKMVHEVVNDRWEVAVAMSEKGFQQVSFVNSIATTKGGRHVEYIADQCISKLIEVVRKKNKGGVAIKPFQVKNHLWVFVSCLIENPTFDSQTKENMTKQAKQFGSKCQLSEKFINQVSKSGIVESILSWMKFKAQAQLNKKCHSSKHSKLKGIPKLDDANDAGTRNSHACTLILTEGDSAKSLAVAGLGVIGRDRYGVFPLRGKLLNVREATHKQIMDNAEINNVIKIIGLHFKENYDDPTKLSQLRYGKLMIMTDQDQDGSHIKGLLINFIHHFWPSLLRHNFVEEFITPIVKVTKGKEERSFYSMPEFEEWKRETNNWHTYKVKYYKGLGTSTSKEAKEYFSDMQRHRIPFHYGGAEDDSSINLAFSKKKIEERKEWLTNHMEEKKRRTEMGLPELYLYGKNTRSISFSDFVNRELILFSNTDIIRSIPSLMDGFKPGQRKVIFTCIKRNLTTKELKVAQLAGSVAEQSAYHHGENALMGTIINLAQNFVGSNNLNLLQPLGQFGTRIHGGKDAASPRYIFTMLSPLTRVILNANDDALLNHLYDDNQKIEPEWYCPIIPMVLVNGAEGIGTGWSTKIPNYDVREIVANIRRMLDGLEPLPMVPSFKNFKGVIEDIGAGDGRYAVHGEINIIDDTTLEITELPIRTWTQNYKEDVLEVMLHGTEKQPPLITDYKEYNTDSTVRFVVKMAADKLAHYEQEGLHKLFKLSTTISINTMVLFNHEGCIKRYEKVEDILTEFYATRLDYYQRRKDYLEGMLGAESLKLDNIARFIMEKIEGKVIIENKPKKELIQTLVKRGYDSDPVKAWKDAQNKGKDDLLEAEDEDEEEKTSGPDYNYLLSMPLWNLTKEKKDELLKQRDQKADELRCIRKKSPKDLWQDDLAVFEELLQETERLEREEGKTDIKPIKMAKPGAKGARGGPKKAMVDTMPSPSGVRVVPKISVAVKIKGERDAAKKLFKSKAKKEAAENGDDSQTSITDFIKKEENGSPGSGAAASRGRGAGRGGRGRGRGAAAAGGATREKGKKAGKKKNPWSDSEASDNVSDLSDMDDGEKFSDVVIPRDTARRAAAAKVSYNFDNEEEIESDEDNDKEFKAYDPETGAYADDNGTEESPSKEMPATNGNVSDGNDSDPDVVMSSDEESKKPKAKPKPKAAPKPKASPKPKAPKEPAQPKKAPAKPPAKKAAKKSDLPDLSSDDDEEKVHSKILMSNKALYPSSDEDDEEMFKPKATKKPAAKPAAKKKPVIVSDSDSSPVKPPAKKAAAAKKRPVDSDSDSFVPKKKAAAAASKKKAKKGSDSDDDDDAAFNPPPPRATAASGRSKAPVKYNFSSDEEDDFE</sequence>
<dbReference type="GO" id="GO:0005524">
    <property type="term" value="F:ATP binding"/>
    <property type="evidence" value="ECO:0007669"/>
    <property type="project" value="UniProtKB-UniRule"/>
</dbReference>
<dbReference type="PROSITE" id="PS00177">
    <property type="entry name" value="TOPOISOMERASE_II"/>
    <property type="match status" value="1"/>
</dbReference>
<evidence type="ECO:0000256" key="10">
    <source>
        <dbReference type="ARBA" id="ARBA00022842"/>
    </source>
</evidence>
<dbReference type="EC" id="5.6.2.2" evidence="16"/>
<gene>
    <name evidence="20" type="ORF">EGW08_001074</name>
</gene>
<dbReference type="Gene3D" id="3.30.1490.30">
    <property type="match status" value="1"/>
</dbReference>
<feature type="region of interest" description="Disordered" evidence="17">
    <location>
        <begin position="49"/>
        <end position="86"/>
    </location>
</feature>
<feature type="compositionally biased region" description="Acidic residues" evidence="17">
    <location>
        <begin position="1426"/>
        <end position="1438"/>
    </location>
</feature>
<evidence type="ECO:0000256" key="6">
    <source>
        <dbReference type="ARBA" id="ARBA00011080"/>
    </source>
</evidence>
<comment type="cofactor">
    <cofactor evidence="3">
        <name>Mn(2+)</name>
        <dbReference type="ChEBI" id="CHEBI:29035"/>
    </cofactor>
</comment>
<evidence type="ECO:0000256" key="4">
    <source>
        <dbReference type="ARBA" id="ARBA00001946"/>
    </source>
</evidence>
<dbReference type="PROSITE" id="PS50880">
    <property type="entry name" value="TOPRIM"/>
    <property type="match status" value="1"/>
</dbReference>
<dbReference type="GO" id="GO:0005634">
    <property type="term" value="C:nucleus"/>
    <property type="evidence" value="ECO:0007669"/>
    <property type="project" value="UniProtKB-SubCell"/>
</dbReference>
<dbReference type="InterPro" id="IPR013757">
    <property type="entry name" value="Topo_IIA_A_a_sf"/>
</dbReference>
<evidence type="ECO:0000256" key="9">
    <source>
        <dbReference type="ARBA" id="ARBA00022840"/>
    </source>
</evidence>
<keyword evidence="8 16" id="KW-0547">Nucleotide-binding</keyword>
<evidence type="ECO:0000256" key="15">
    <source>
        <dbReference type="PROSITE-ProRule" id="PRU01384"/>
    </source>
</evidence>
<dbReference type="CDD" id="cd16930">
    <property type="entry name" value="HATPase_TopII-like"/>
    <property type="match status" value="1"/>
</dbReference>
<dbReference type="CDD" id="cd00187">
    <property type="entry name" value="TOP4c"/>
    <property type="match status" value="1"/>
</dbReference>
<comment type="subunit">
    <text evidence="16">Homodimer.</text>
</comment>
<proteinExistence type="inferred from homology"/>
<dbReference type="SMART" id="SM00434">
    <property type="entry name" value="TOP4c"/>
    <property type="match status" value="1"/>
</dbReference>
<feature type="compositionally biased region" description="Low complexity" evidence="17">
    <location>
        <begin position="1592"/>
        <end position="1601"/>
    </location>
</feature>
<dbReference type="InterPro" id="IPR018522">
    <property type="entry name" value="TopoIIA_CS"/>
</dbReference>
<evidence type="ECO:0000256" key="16">
    <source>
        <dbReference type="RuleBase" id="RU362094"/>
    </source>
</evidence>
<dbReference type="FunFam" id="3.30.1360.40:FF:000003">
    <property type="entry name" value="DNA topoisomerase 2"/>
    <property type="match status" value="1"/>
</dbReference>
<evidence type="ECO:0000256" key="5">
    <source>
        <dbReference type="ARBA" id="ARBA00004123"/>
    </source>
</evidence>
<dbReference type="Pfam" id="PF00204">
    <property type="entry name" value="DNA_gyraseB"/>
    <property type="match status" value="1"/>
</dbReference>
<dbReference type="InterPro" id="IPR001241">
    <property type="entry name" value="Topo_IIA"/>
</dbReference>
<dbReference type="Pfam" id="PF01751">
    <property type="entry name" value="Toprim"/>
    <property type="match status" value="1"/>
</dbReference>
<keyword evidence="9 16" id="KW-0067">ATP-binding</keyword>
<evidence type="ECO:0000256" key="11">
    <source>
        <dbReference type="ARBA" id="ARBA00023029"/>
    </source>
</evidence>
<dbReference type="FunFam" id="3.30.565.10:FF:000004">
    <property type="entry name" value="DNA topoisomerase 2"/>
    <property type="match status" value="1"/>
</dbReference>
<dbReference type="InterPro" id="IPR006171">
    <property type="entry name" value="TOPRIM_dom"/>
</dbReference>
<accession>A0A433UBF1</accession>
<dbReference type="InterPro" id="IPR014721">
    <property type="entry name" value="Ribsml_uS5_D2-typ_fold_subgr"/>
</dbReference>
<dbReference type="Pfam" id="PF02518">
    <property type="entry name" value="HATPase_c"/>
    <property type="match status" value="1"/>
</dbReference>
<dbReference type="Pfam" id="PF00521">
    <property type="entry name" value="DNA_topoisoIV"/>
    <property type="match status" value="1"/>
</dbReference>
<evidence type="ECO:0000259" key="18">
    <source>
        <dbReference type="PROSITE" id="PS50880"/>
    </source>
</evidence>
<evidence type="ECO:0000256" key="8">
    <source>
        <dbReference type="ARBA" id="ARBA00022741"/>
    </source>
</evidence>
<dbReference type="InterPro" id="IPR013758">
    <property type="entry name" value="Topo_IIA_A/C_ab"/>
</dbReference>
<dbReference type="PROSITE" id="PS52040">
    <property type="entry name" value="TOPO_IIA"/>
    <property type="match status" value="1"/>
</dbReference>
<keyword evidence="21" id="KW-1185">Reference proteome</keyword>
<dbReference type="SMART" id="SM00433">
    <property type="entry name" value="TOP2c"/>
    <property type="match status" value="1"/>
</dbReference>
<dbReference type="InterPro" id="IPR013759">
    <property type="entry name" value="Topo_IIA_B_C"/>
</dbReference>
<evidence type="ECO:0000313" key="20">
    <source>
        <dbReference type="EMBL" id="RUS91161.1"/>
    </source>
</evidence>
<feature type="compositionally biased region" description="Basic residues" evidence="17">
    <location>
        <begin position="1576"/>
        <end position="1591"/>
    </location>
</feature>
<dbReference type="InterPro" id="IPR013760">
    <property type="entry name" value="Topo_IIA-like_dom_sf"/>
</dbReference>
<evidence type="ECO:0000256" key="7">
    <source>
        <dbReference type="ARBA" id="ARBA00022723"/>
    </source>
</evidence>